<reference evidence="2 3" key="1">
    <citation type="journal article" date="2013" name="Front. Plant Sci.">
        <title>The Reference Genome of the Halophytic Plant Eutrema salsugineum.</title>
        <authorList>
            <person name="Yang R."/>
            <person name="Jarvis D.E."/>
            <person name="Chen H."/>
            <person name="Beilstein M.A."/>
            <person name="Grimwood J."/>
            <person name="Jenkins J."/>
            <person name="Shu S."/>
            <person name="Prochnik S."/>
            <person name="Xin M."/>
            <person name="Ma C."/>
            <person name="Schmutz J."/>
            <person name="Wing R.A."/>
            <person name="Mitchell-Olds T."/>
            <person name="Schumaker K.S."/>
            <person name="Wang X."/>
        </authorList>
    </citation>
    <scope>NUCLEOTIDE SEQUENCE [LARGE SCALE GENOMIC DNA]</scope>
</reference>
<evidence type="ECO:0000313" key="2">
    <source>
        <dbReference type="EMBL" id="ESQ56130.1"/>
    </source>
</evidence>
<dbReference type="PANTHER" id="PTHR31293">
    <property type="entry name" value="RNI-LIKE SUPERFAMILY PROTEIN"/>
    <property type="match status" value="1"/>
</dbReference>
<dbReference type="InterPro" id="IPR055411">
    <property type="entry name" value="LRR_FXL15/At3g58940/PEG3-like"/>
</dbReference>
<feature type="domain" description="F-box/LRR-repeat protein 15/At3g58940/PEG3-like LRR" evidence="1">
    <location>
        <begin position="54"/>
        <end position="165"/>
    </location>
</feature>
<evidence type="ECO:0000259" key="1">
    <source>
        <dbReference type="Pfam" id="PF24758"/>
    </source>
</evidence>
<dbReference type="Pfam" id="PF24758">
    <property type="entry name" value="LRR_At5g56370"/>
    <property type="match status" value="1"/>
</dbReference>
<dbReference type="Proteomes" id="UP000030689">
    <property type="component" value="Unassembled WGS sequence"/>
</dbReference>
<sequence length="374" mass="41925">MDEAISHQSQARTHLSFRNSINRVFALQSGLPTKKLSLKYHIEEDSEIAYVCPWICYAVEQGVLELKVTIKMTHSQLSLPCELFTSKTLVKLTLGTGINLAKLPPDVSLPALKKEDLCNVLLSGCPVLEELFVRHEDYIGSPFYISNKIIKKLSVHYDYESEFDITMPCMSFDAPSLVSLDYSDLALSEYPQVNLESLVKARLDICYSNMIERPDVSSLVTGISNVETLHLSPASSDVISRCVGHGLLLPLFDNLVNLSFGSKNKRGWKLLPYLLRQSPKLETLIIQDLNAYTDDVSLPPNQMKVLHILGYRRTAQELEQLKSLLTEFECIEFVQVDVSEEDDGIILQATKDLMMLPGVSVSSKCHIKITHCAS</sequence>
<dbReference type="KEGG" id="eus:EUTSA_v10025492mg"/>
<proteinExistence type="predicted"/>
<dbReference type="PANTHER" id="PTHR31293:SF22">
    <property type="entry name" value="BNAC06G06520D PROTEIN"/>
    <property type="match status" value="1"/>
</dbReference>
<accession>V4LZN0</accession>
<dbReference type="SUPFAM" id="SSF52058">
    <property type="entry name" value="L domain-like"/>
    <property type="match status" value="1"/>
</dbReference>
<dbReference type="EMBL" id="KI517384">
    <property type="protein sequence ID" value="ESQ56130.1"/>
    <property type="molecule type" value="Genomic_DNA"/>
</dbReference>
<dbReference type="InterPro" id="IPR055294">
    <property type="entry name" value="FBL60-like"/>
</dbReference>
<gene>
    <name evidence="2" type="ORF">EUTSA_v10025492mg</name>
</gene>
<evidence type="ECO:0000313" key="3">
    <source>
        <dbReference type="Proteomes" id="UP000030689"/>
    </source>
</evidence>
<dbReference type="AlphaFoldDB" id="V4LZN0"/>
<dbReference type="Gramene" id="ESQ56130">
    <property type="protein sequence ID" value="ESQ56130"/>
    <property type="gene ID" value="EUTSA_v10025492mg"/>
</dbReference>
<name>V4LZN0_EUTSA</name>
<keyword evidence="3" id="KW-1185">Reference proteome</keyword>
<protein>
    <recommendedName>
        <fullName evidence="1">F-box/LRR-repeat protein 15/At3g58940/PEG3-like LRR domain-containing protein</fullName>
    </recommendedName>
</protein>
<organism evidence="2 3">
    <name type="scientific">Eutrema salsugineum</name>
    <name type="common">Saltwater cress</name>
    <name type="synonym">Sisymbrium salsugineum</name>
    <dbReference type="NCBI Taxonomy" id="72664"/>
    <lineage>
        <taxon>Eukaryota</taxon>
        <taxon>Viridiplantae</taxon>
        <taxon>Streptophyta</taxon>
        <taxon>Embryophyta</taxon>
        <taxon>Tracheophyta</taxon>
        <taxon>Spermatophyta</taxon>
        <taxon>Magnoliopsida</taxon>
        <taxon>eudicotyledons</taxon>
        <taxon>Gunneridae</taxon>
        <taxon>Pentapetalae</taxon>
        <taxon>rosids</taxon>
        <taxon>malvids</taxon>
        <taxon>Brassicales</taxon>
        <taxon>Brassicaceae</taxon>
        <taxon>Eutremeae</taxon>
        <taxon>Eutrema</taxon>
    </lineage>
</organism>